<evidence type="ECO:0000313" key="1">
    <source>
        <dbReference type="EMBL" id="KJV04958.1"/>
    </source>
</evidence>
<reference evidence="2" key="1">
    <citation type="submission" date="2015-03" db="EMBL/GenBank/DDBJ databases">
        <title>Draft genome sequence of a novel methanotroph (Sn10-6) isolated from flooded ricefield rhizosphere in India.</title>
        <authorList>
            <person name="Pandit P.S."/>
            <person name="Pore S.D."/>
            <person name="Arora P."/>
            <person name="Kapse N.G."/>
            <person name="Dhakephalkar P.K."/>
            <person name="Rahalkar M.C."/>
        </authorList>
    </citation>
    <scope>NUCLEOTIDE SEQUENCE [LARGE SCALE GENOMIC DNA]</scope>
    <source>
        <strain evidence="2">Sn10-6</strain>
    </source>
</reference>
<keyword evidence="2" id="KW-1185">Reference proteome</keyword>
<dbReference type="EMBL" id="LAJX01000361">
    <property type="protein sequence ID" value="KJV04958.1"/>
    <property type="molecule type" value="Genomic_DNA"/>
</dbReference>
<dbReference type="AlphaFoldDB" id="A0A0F3IEI5"/>
<evidence type="ECO:0000313" key="2">
    <source>
        <dbReference type="Proteomes" id="UP000033684"/>
    </source>
</evidence>
<dbReference type="Proteomes" id="UP000033684">
    <property type="component" value="Unassembled WGS sequence"/>
</dbReference>
<sequence>MLFLFQVKKKVNKITYCRPIQFNTMKNRSYSLSAPLKAFLKPVKKWTLGGMVLGILTDLYSNPTVREYIETQNRKTALEQVLAGKAQDIHNAPLIDTYHSEVKNHHIPTAEERAAFRKEHGIPDPIPDPPQKAAPAIAPPQKPSGLKIFWDKVVIGDSLFDTHRNLFGLSLIGFVIGARKGVTRYGEAKNQLDSYYMTIKSQDDDYRQKIERYKSKPQKSKKE</sequence>
<protein>
    <submittedName>
        <fullName evidence="1">Uncharacterized protein</fullName>
    </submittedName>
</protein>
<proteinExistence type="predicted"/>
<reference evidence="1 2" key="2">
    <citation type="journal article" date="2016" name="Microb. Ecol.">
        <title>Genome Characteristics of a Novel Type I Methanotroph (Sn10-6) Isolated from a Flooded Indian Rice Field.</title>
        <authorList>
            <person name="Rahalkar M.C."/>
            <person name="Pandit P.S."/>
            <person name="Dhakephalkar P.K."/>
            <person name="Pore S."/>
            <person name="Arora P."/>
            <person name="Kapse N."/>
        </authorList>
    </citation>
    <scope>NUCLEOTIDE SEQUENCE [LARGE SCALE GENOMIC DNA]</scope>
    <source>
        <strain evidence="1 2">Sn10-6</strain>
    </source>
</reference>
<accession>A0A0F3IEI5</accession>
<gene>
    <name evidence="1" type="ORF">VZ94_21615</name>
</gene>
<name>A0A0F3IEI5_9GAMM</name>
<comment type="caution">
    <text evidence="1">The sequence shown here is derived from an EMBL/GenBank/DDBJ whole genome shotgun (WGS) entry which is preliminary data.</text>
</comment>
<organism evidence="1 2">
    <name type="scientific">Methylocucumis oryzae</name>
    <dbReference type="NCBI Taxonomy" id="1632867"/>
    <lineage>
        <taxon>Bacteria</taxon>
        <taxon>Pseudomonadati</taxon>
        <taxon>Pseudomonadota</taxon>
        <taxon>Gammaproteobacteria</taxon>
        <taxon>Methylococcales</taxon>
        <taxon>Methylococcaceae</taxon>
        <taxon>Methylocucumis</taxon>
    </lineage>
</organism>